<feature type="region of interest" description="Disordered" evidence="1">
    <location>
        <begin position="1"/>
        <end position="73"/>
    </location>
</feature>
<dbReference type="Proteomes" id="UP000286134">
    <property type="component" value="Unassembled WGS sequence"/>
</dbReference>
<protein>
    <submittedName>
        <fullName evidence="2">Uncharacterized protein</fullName>
    </submittedName>
</protein>
<feature type="compositionally biased region" description="Polar residues" evidence="1">
    <location>
        <begin position="55"/>
        <end position="73"/>
    </location>
</feature>
<sequence>MGSSGKSPKRQFAKEMGRRTLKFKASPTKTIISDGQSSREQSVNRVIEKMKRTKVSSPSLRNSSPLVNEGQSDSIPMETEIVLQESAHVSWADEVSEVVAKRATKAVRKAAKEERKRLRLSGALPTAPCPECGENHWKMDCPKRIERKKAEKSLEKKISKEPEASDAMIVVQSSQKEKTTKKRKQRPKSSEDLASEKPTKRAKEGENRAPKLTEGLVLVAVIPKPAQGLNRFEFLDIVCAAITNTAERPVGCGTLGHNFWVEFESPEAAENARKFEFVVPKGTQGCRKNMPFRMNPYVAKGPRAFHTREARNVSGPEIQAAINAQYPTKRYWLGQGMKYGIRTDQRLVIFEEPTTFNSFQIKVADSRIPFWAVALSGKCDICEESHSTTACGLVSTAPTNPALGNILTDKP</sequence>
<feature type="compositionally biased region" description="Basic and acidic residues" evidence="1">
    <location>
        <begin position="152"/>
        <end position="163"/>
    </location>
</feature>
<dbReference type="AlphaFoldDB" id="A0A420HY40"/>
<evidence type="ECO:0000313" key="3">
    <source>
        <dbReference type="Proteomes" id="UP000286134"/>
    </source>
</evidence>
<name>A0A420HY40_9PEZI</name>
<keyword evidence="3" id="KW-1185">Reference proteome</keyword>
<comment type="caution">
    <text evidence="2">The sequence shown here is derived from an EMBL/GenBank/DDBJ whole genome shotgun (WGS) entry which is preliminary data.</text>
</comment>
<proteinExistence type="predicted"/>
<gene>
    <name evidence="2" type="ORF">OnM2_034075</name>
</gene>
<evidence type="ECO:0000313" key="2">
    <source>
        <dbReference type="EMBL" id="RKF62330.1"/>
    </source>
</evidence>
<accession>A0A420HY40</accession>
<feature type="region of interest" description="Disordered" evidence="1">
    <location>
        <begin position="152"/>
        <end position="208"/>
    </location>
</feature>
<dbReference type="EMBL" id="MCFK01003436">
    <property type="protein sequence ID" value="RKF62330.1"/>
    <property type="molecule type" value="Genomic_DNA"/>
</dbReference>
<feature type="compositionally biased region" description="Basic and acidic residues" evidence="1">
    <location>
        <begin position="188"/>
        <end position="208"/>
    </location>
</feature>
<reference evidence="2 3" key="1">
    <citation type="journal article" date="2018" name="BMC Genomics">
        <title>Comparative genome analyses reveal sequence features reflecting distinct modes of host-adaptation between dicot and monocot powdery mildew.</title>
        <authorList>
            <person name="Wu Y."/>
            <person name="Ma X."/>
            <person name="Pan Z."/>
            <person name="Kale S.D."/>
            <person name="Song Y."/>
            <person name="King H."/>
            <person name="Zhang Q."/>
            <person name="Presley C."/>
            <person name="Deng X."/>
            <person name="Wei C.I."/>
            <person name="Xiao S."/>
        </authorList>
    </citation>
    <scope>NUCLEOTIDE SEQUENCE [LARGE SCALE GENOMIC DNA]</scope>
    <source>
        <strain evidence="2">UMSG2</strain>
    </source>
</reference>
<feature type="compositionally biased region" description="Polar residues" evidence="1">
    <location>
        <begin position="27"/>
        <end position="44"/>
    </location>
</feature>
<organism evidence="2 3">
    <name type="scientific">Erysiphe neolycopersici</name>
    <dbReference type="NCBI Taxonomy" id="212602"/>
    <lineage>
        <taxon>Eukaryota</taxon>
        <taxon>Fungi</taxon>
        <taxon>Dikarya</taxon>
        <taxon>Ascomycota</taxon>
        <taxon>Pezizomycotina</taxon>
        <taxon>Leotiomycetes</taxon>
        <taxon>Erysiphales</taxon>
        <taxon>Erysiphaceae</taxon>
        <taxon>Erysiphe</taxon>
    </lineage>
</organism>
<evidence type="ECO:0000256" key="1">
    <source>
        <dbReference type="SAM" id="MobiDB-lite"/>
    </source>
</evidence>